<sequence length="128" mass="13856">MVQLFEYILGSLPAALARDIFVSPGGNIQSAVNSARTSDTIYLRAGTNPCMIAVEADATVIIHGGNMPYTPGSLGSSIPGTDRGIFHVEDAAAYRHFTGITPTNRPYGVYVRNSNNCRLERLTTHHNY</sequence>
<dbReference type="InterPro" id="IPR011050">
    <property type="entry name" value="Pectin_lyase_fold/virulence"/>
</dbReference>
<dbReference type="EMBL" id="KL660911">
    <property type="protein sequence ID" value="KFA60573.1"/>
    <property type="molecule type" value="Genomic_DNA"/>
</dbReference>
<organism evidence="1 2">
    <name type="scientific">Stachybotrys chlorohalonatus (strain IBT 40285)</name>
    <dbReference type="NCBI Taxonomy" id="1283841"/>
    <lineage>
        <taxon>Eukaryota</taxon>
        <taxon>Fungi</taxon>
        <taxon>Dikarya</taxon>
        <taxon>Ascomycota</taxon>
        <taxon>Pezizomycotina</taxon>
        <taxon>Sordariomycetes</taxon>
        <taxon>Hypocreomycetidae</taxon>
        <taxon>Hypocreales</taxon>
        <taxon>Stachybotryaceae</taxon>
        <taxon>Stachybotrys</taxon>
    </lineage>
</organism>
<dbReference type="InterPro" id="IPR012334">
    <property type="entry name" value="Pectin_lyas_fold"/>
</dbReference>
<keyword evidence="2" id="KW-1185">Reference proteome</keyword>
<reference evidence="1 2" key="1">
    <citation type="journal article" date="2014" name="BMC Genomics">
        <title>Comparative genome sequencing reveals chemotype-specific gene clusters in the toxigenic black mold Stachybotrys.</title>
        <authorList>
            <person name="Semeiks J."/>
            <person name="Borek D."/>
            <person name="Otwinowski Z."/>
            <person name="Grishin N.V."/>
        </authorList>
    </citation>
    <scope>NUCLEOTIDE SEQUENCE [LARGE SCALE GENOMIC DNA]</scope>
    <source>
        <strain evidence="1 2">IBT 40285</strain>
    </source>
</reference>
<dbReference type="Proteomes" id="UP000028524">
    <property type="component" value="Unassembled WGS sequence"/>
</dbReference>
<dbReference type="InParanoid" id="A0A084Q9D8"/>
<dbReference type="Gene3D" id="2.160.20.10">
    <property type="entry name" value="Single-stranded right-handed beta-helix, Pectin lyase-like"/>
    <property type="match status" value="1"/>
</dbReference>
<gene>
    <name evidence="1" type="ORF">S40285_07814</name>
</gene>
<dbReference type="HOGENOM" id="CLU_1961019_0_0_1"/>
<protein>
    <submittedName>
        <fullName evidence="1">Uncharacterized protein</fullName>
    </submittedName>
</protein>
<dbReference type="OMA" id="CMIAVEA"/>
<dbReference type="SUPFAM" id="SSF51126">
    <property type="entry name" value="Pectin lyase-like"/>
    <property type="match status" value="1"/>
</dbReference>
<evidence type="ECO:0000313" key="2">
    <source>
        <dbReference type="Proteomes" id="UP000028524"/>
    </source>
</evidence>
<evidence type="ECO:0000313" key="1">
    <source>
        <dbReference type="EMBL" id="KFA60573.1"/>
    </source>
</evidence>
<name>A0A084Q9D8_STAC4</name>
<accession>A0A084Q9D8</accession>
<dbReference type="AlphaFoldDB" id="A0A084Q9D8"/>
<proteinExistence type="predicted"/>